<dbReference type="AlphaFoldDB" id="A0A1W1WE64"/>
<evidence type="ECO:0000313" key="1">
    <source>
        <dbReference type="EMBL" id="SMC04013.1"/>
    </source>
</evidence>
<dbReference type="STRING" id="28034.BFX07_13915"/>
<dbReference type="InterPro" id="IPR017034">
    <property type="entry name" value="Abi_system_AbiD/AbiF"/>
</dbReference>
<name>A0A1W1WE64_SULTA</name>
<proteinExistence type="predicted"/>
<dbReference type="EMBL" id="FWWY01000001">
    <property type="protein sequence ID" value="SMC04013.1"/>
    <property type="molecule type" value="Genomic_DNA"/>
</dbReference>
<dbReference type="Proteomes" id="UP000192660">
    <property type="component" value="Unassembled WGS sequence"/>
</dbReference>
<reference evidence="2" key="1">
    <citation type="submission" date="2017-04" db="EMBL/GenBank/DDBJ databases">
        <authorList>
            <person name="Varghese N."/>
            <person name="Submissions S."/>
        </authorList>
    </citation>
    <scope>NUCLEOTIDE SEQUENCE [LARGE SCALE GENOMIC DNA]</scope>
    <source>
        <strain evidence="2">DSM 9293</strain>
    </source>
</reference>
<sequence>MANSAKPATTIDQQVTLLKSRGLIIADEVDAKAVLQRISYYRLSGYLVEFKRPDNTYIPGTQLSTVYAIYEFDRRFRNLLLAIIEPIEISIRTKLAQYLAVACDPLAYRDPKHFVNPSEHTAQLTVIDMTIERSREPFADHYRKYYGGTFPIWVAVEMMSFGSVSKVFGNLVRSHRQHIAKSHYGLNEKVIAQWLLSLVTVRNSCAHFSRLYRRTPTFQPKICHDDRPDIPEPQSWFSVLMAARHLYEPWTDWSHFVTALETLCDEYQGIIDLRAMGFPPNWERLLRRPCRRHP</sequence>
<evidence type="ECO:0000313" key="2">
    <source>
        <dbReference type="Proteomes" id="UP000192660"/>
    </source>
</evidence>
<organism evidence="1 2">
    <name type="scientific">Sulfobacillus thermosulfidooxidans (strain DSM 9293 / VKM B-1269 / AT-1)</name>
    <dbReference type="NCBI Taxonomy" id="929705"/>
    <lineage>
        <taxon>Bacteria</taxon>
        <taxon>Bacillati</taxon>
        <taxon>Bacillota</taxon>
        <taxon>Clostridia</taxon>
        <taxon>Eubacteriales</taxon>
        <taxon>Clostridiales Family XVII. Incertae Sedis</taxon>
        <taxon>Sulfobacillus</taxon>
    </lineage>
</organism>
<accession>A0A1W1WE64</accession>
<dbReference type="PIRSF" id="PIRSF034934">
    <property type="entry name" value="AbiF_AbiD"/>
    <property type="match status" value="1"/>
</dbReference>
<dbReference type="InterPro" id="IPR011664">
    <property type="entry name" value="Abi_system_AbiD/AbiF-like"/>
</dbReference>
<keyword evidence="2" id="KW-1185">Reference proteome</keyword>
<dbReference type="Pfam" id="PF07751">
    <property type="entry name" value="Abi_2"/>
    <property type="match status" value="1"/>
</dbReference>
<gene>
    <name evidence="1" type="ORF">SAMN00768000_1412</name>
</gene>
<dbReference type="OrthoDB" id="5363652at2"/>
<dbReference type="RefSeq" id="WP_084661152.1">
    <property type="nucleotide sequence ID" value="NZ_FWWY01000001.1"/>
</dbReference>
<protein>
    <submittedName>
        <fullName evidence="1">Abortive infection bacteriophage resistance protein</fullName>
    </submittedName>
</protein>